<comment type="similarity">
    <text evidence="2 7">Belongs to the FMO family.</text>
</comment>
<proteinExistence type="inferred from homology"/>
<evidence type="ECO:0000256" key="1">
    <source>
        <dbReference type="ARBA" id="ARBA00001974"/>
    </source>
</evidence>
<keyword evidence="7" id="KW-0503">Monooxygenase</keyword>
<dbReference type="GO" id="GO:0004499">
    <property type="term" value="F:N,N-dimethylaniline monooxygenase activity"/>
    <property type="evidence" value="ECO:0007669"/>
    <property type="project" value="InterPro"/>
</dbReference>
<dbReference type="Pfam" id="PF00743">
    <property type="entry name" value="FMO-like"/>
    <property type="match status" value="1"/>
</dbReference>
<keyword evidence="5" id="KW-0521">NADP</keyword>
<dbReference type="Proteomes" id="UP000887574">
    <property type="component" value="Unplaced"/>
</dbReference>
<dbReference type="EC" id="1.-.-.-" evidence="7"/>
<dbReference type="SUPFAM" id="SSF51905">
    <property type="entry name" value="FAD/NAD(P)-binding domain"/>
    <property type="match status" value="2"/>
</dbReference>
<dbReference type="PRINTS" id="PR00370">
    <property type="entry name" value="FMOXYGENASE"/>
</dbReference>
<keyword evidence="3 7" id="KW-0285">Flavoprotein</keyword>
<dbReference type="InterPro" id="IPR050346">
    <property type="entry name" value="FMO-like"/>
</dbReference>
<dbReference type="PIRSF" id="PIRSF000332">
    <property type="entry name" value="FMO"/>
    <property type="match status" value="1"/>
</dbReference>
<evidence type="ECO:0000256" key="4">
    <source>
        <dbReference type="ARBA" id="ARBA00022827"/>
    </source>
</evidence>
<dbReference type="InterPro" id="IPR000960">
    <property type="entry name" value="Flavin_mOase"/>
</dbReference>
<evidence type="ECO:0000256" key="7">
    <source>
        <dbReference type="RuleBase" id="RU361177"/>
    </source>
</evidence>
<evidence type="ECO:0000256" key="5">
    <source>
        <dbReference type="ARBA" id="ARBA00022857"/>
    </source>
</evidence>
<name>A0A915E8B6_9BILA</name>
<dbReference type="GO" id="GO:0050661">
    <property type="term" value="F:NADP binding"/>
    <property type="evidence" value="ECO:0007669"/>
    <property type="project" value="InterPro"/>
</dbReference>
<keyword evidence="6 7" id="KW-0560">Oxidoreductase</keyword>
<reference evidence="9" key="1">
    <citation type="submission" date="2022-11" db="UniProtKB">
        <authorList>
            <consortium name="WormBaseParasite"/>
        </authorList>
    </citation>
    <scope>IDENTIFICATION</scope>
</reference>
<evidence type="ECO:0000313" key="8">
    <source>
        <dbReference type="Proteomes" id="UP000887574"/>
    </source>
</evidence>
<organism evidence="8 9">
    <name type="scientific">Ditylenchus dipsaci</name>
    <dbReference type="NCBI Taxonomy" id="166011"/>
    <lineage>
        <taxon>Eukaryota</taxon>
        <taxon>Metazoa</taxon>
        <taxon>Ecdysozoa</taxon>
        <taxon>Nematoda</taxon>
        <taxon>Chromadorea</taxon>
        <taxon>Rhabditida</taxon>
        <taxon>Tylenchina</taxon>
        <taxon>Tylenchomorpha</taxon>
        <taxon>Sphaerularioidea</taxon>
        <taxon>Anguinidae</taxon>
        <taxon>Anguininae</taxon>
        <taxon>Ditylenchus</taxon>
    </lineage>
</organism>
<evidence type="ECO:0000256" key="6">
    <source>
        <dbReference type="ARBA" id="ARBA00023002"/>
    </source>
</evidence>
<dbReference type="FunFam" id="3.50.50.60:FF:000023">
    <property type="entry name" value="Dimethylaniline monooxygenase [N-oxide-forming]"/>
    <property type="match status" value="1"/>
</dbReference>
<dbReference type="AlphaFoldDB" id="A0A915E8B6"/>
<dbReference type="InterPro" id="IPR020946">
    <property type="entry name" value="Flavin_mOase-like"/>
</dbReference>
<evidence type="ECO:0000256" key="3">
    <source>
        <dbReference type="ARBA" id="ARBA00022630"/>
    </source>
</evidence>
<protein>
    <recommendedName>
        <fullName evidence="7">Flavin-containing monooxygenase</fullName>
        <ecNumber evidence="7">1.-.-.-</ecNumber>
    </recommendedName>
</protein>
<dbReference type="GO" id="GO:0050660">
    <property type="term" value="F:flavin adenine dinucleotide binding"/>
    <property type="evidence" value="ECO:0007669"/>
    <property type="project" value="InterPro"/>
</dbReference>
<accession>A0A915E8B6</accession>
<evidence type="ECO:0000256" key="2">
    <source>
        <dbReference type="ARBA" id="ARBA00009183"/>
    </source>
</evidence>
<dbReference type="InterPro" id="IPR036188">
    <property type="entry name" value="FAD/NAD-bd_sf"/>
</dbReference>
<dbReference type="Gene3D" id="3.50.50.60">
    <property type="entry name" value="FAD/NAD(P)-binding domain"/>
    <property type="match status" value="2"/>
</dbReference>
<keyword evidence="8" id="KW-1185">Reference proteome</keyword>
<dbReference type="PANTHER" id="PTHR23023">
    <property type="entry name" value="DIMETHYLANILINE MONOOXYGENASE"/>
    <property type="match status" value="1"/>
</dbReference>
<keyword evidence="4 7" id="KW-0274">FAD</keyword>
<sequence>MEVHFRSITIVCNEKHSVEHIQRNDCFFRLSPSDHFPPYMQHPQMLEYLEMYAEHNHLLKYVRFETTVLNIARSNTHYKDGTWVVNYRTKSDPSQQEEIFDCVLLAQGPHARKNLPKWPNMENFEGRVIHSQDYKDFHGFEDAVNVVVALTYISTRRGSWVVSRLGARGIPIDMQFTTRFLRSYLPCLVPQSILDWLGESKLQSRFDHAKYGLIPKHRLSQQQVTMNDELPGRIICGAIIVKPNISYFTPNGVIWEDGSTTQPVDNVILCTGYRPTFDLVEDGKLIRVTENKSCLYKHMYPAELLCGGDFDLNNKLQAPKAPSLAIIGLVHASGAITSVVEMQARLFFHYFCGDLSGQQPELKPWLSPRYTFQLDYMAYMDEMAGVVGCLPKPWEYMLRDWRLAFSLIFKANLPYIYRLQGPHRWDGAREAIIKAEQRTDRGLKNL</sequence>
<dbReference type="WBParaSite" id="jg3623">
    <property type="protein sequence ID" value="jg3623"/>
    <property type="gene ID" value="jg3623"/>
</dbReference>
<evidence type="ECO:0000313" key="9">
    <source>
        <dbReference type="WBParaSite" id="jg3623"/>
    </source>
</evidence>
<comment type="cofactor">
    <cofactor evidence="1 7">
        <name>FAD</name>
        <dbReference type="ChEBI" id="CHEBI:57692"/>
    </cofactor>
</comment>